<sequence>MRRWRRGCCSRCSSCSCRESCQCVRDGQCVRSTYQRECCRSCGCGCCSNHQNSSNNIQTICYCSRFIDVPMSIYYGPGYTELDCCMTQNEILQDISDTLSSCCSSQNNFGSGCCCR</sequence>
<evidence type="ECO:0000313" key="2">
    <source>
        <dbReference type="Proteomes" id="UP000824073"/>
    </source>
</evidence>
<comment type="caution">
    <text evidence="1">The sequence shown here is derived from an EMBL/GenBank/DDBJ whole genome shotgun (WGS) entry which is preliminary data.</text>
</comment>
<proteinExistence type="predicted"/>
<protein>
    <submittedName>
        <fullName evidence="1">Uncharacterized protein</fullName>
    </submittedName>
</protein>
<accession>A0A9D1LMB4</accession>
<dbReference type="AlphaFoldDB" id="A0A9D1LMB4"/>
<evidence type="ECO:0000313" key="1">
    <source>
        <dbReference type="EMBL" id="HIU44475.1"/>
    </source>
</evidence>
<dbReference type="Proteomes" id="UP000824073">
    <property type="component" value="Unassembled WGS sequence"/>
</dbReference>
<name>A0A9D1LMB4_9CLOT</name>
<gene>
    <name evidence="1" type="ORF">IAB67_09285</name>
</gene>
<reference evidence="1" key="2">
    <citation type="journal article" date="2021" name="PeerJ">
        <title>Extensive microbial diversity within the chicken gut microbiome revealed by metagenomics and culture.</title>
        <authorList>
            <person name="Gilroy R."/>
            <person name="Ravi A."/>
            <person name="Getino M."/>
            <person name="Pursley I."/>
            <person name="Horton D.L."/>
            <person name="Alikhan N.F."/>
            <person name="Baker D."/>
            <person name="Gharbi K."/>
            <person name="Hall N."/>
            <person name="Watson M."/>
            <person name="Adriaenssens E.M."/>
            <person name="Foster-Nyarko E."/>
            <person name="Jarju S."/>
            <person name="Secka A."/>
            <person name="Antonio M."/>
            <person name="Oren A."/>
            <person name="Chaudhuri R.R."/>
            <person name="La Ragione R."/>
            <person name="Hildebrand F."/>
            <person name="Pallen M.J."/>
        </authorList>
    </citation>
    <scope>NUCLEOTIDE SEQUENCE</scope>
    <source>
        <strain evidence="1">CHK191-8634</strain>
    </source>
</reference>
<reference evidence="1" key="1">
    <citation type="submission" date="2020-10" db="EMBL/GenBank/DDBJ databases">
        <authorList>
            <person name="Gilroy R."/>
        </authorList>
    </citation>
    <scope>NUCLEOTIDE SEQUENCE</scope>
    <source>
        <strain evidence="1">CHK191-8634</strain>
    </source>
</reference>
<dbReference type="EMBL" id="DVMR01000068">
    <property type="protein sequence ID" value="HIU44475.1"/>
    <property type="molecule type" value="Genomic_DNA"/>
</dbReference>
<organism evidence="1 2">
    <name type="scientific">Candidatus Ventrousia excrementavium</name>
    <dbReference type="NCBI Taxonomy" id="2840961"/>
    <lineage>
        <taxon>Bacteria</taxon>
        <taxon>Bacillati</taxon>
        <taxon>Bacillota</taxon>
        <taxon>Clostridia</taxon>
        <taxon>Eubacteriales</taxon>
        <taxon>Clostridiaceae</taxon>
        <taxon>Clostridiaceae incertae sedis</taxon>
        <taxon>Candidatus Ventrousia</taxon>
    </lineage>
</organism>